<dbReference type="SUPFAM" id="SSF56112">
    <property type="entry name" value="Protein kinase-like (PK-like)"/>
    <property type="match status" value="1"/>
</dbReference>
<dbReference type="AlphaFoldDB" id="A0A852ZJK9"/>
<organism evidence="2 3">
    <name type="scientific">Actinopolymorpha rutila</name>
    <dbReference type="NCBI Taxonomy" id="446787"/>
    <lineage>
        <taxon>Bacteria</taxon>
        <taxon>Bacillati</taxon>
        <taxon>Actinomycetota</taxon>
        <taxon>Actinomycetes</taxon>
        <taxon>Propionibacteriales</taxon>
        <taxon>Actinopolymorphaceae</taxon>
        <taxon>Actinopolymorpha</taxon>
    </lineage>
</organism>
<comment type="caution">
    <text evidence="2">The sequence shown here is derived from an EMBL/GenBank/DDBJ whole genome shotgun (WGS) entry which is preliminary data.</text>
</comment>
<dbReference type="Proteomes" id="UP000579605">
    <property type="component" value="Unassembled WGS sequence"/>
</dbReference>
<gene>
    <name evidence="2" type="ORF">F4554_005885</name>
</gene>
<dbReference type="Pfam" id="PF01636">
    <property type="entry name" value="APH"/>
    <property type="match status" value="1"/>
</dbReference>
<dbReference type="InterPro" id="IPR011009">
    <property type="entry name" value="Kinase-like_dom_sf"/>
</dbReference>
<sequence length="366" mass="39597">MVAEPEQVPASLRFAGLYSNPPIKIGKDALHQLLADWLTRLDPGSRAWLVVKQAMGADSLQRWLNDGGFPTSRAASKQGYRILRVDTPGPPPPPLAREDLATIAAHTGGPWTVLGRLSGGFSDTVALLGRNNSRAVLKVKEGAWWREQLNRLVPVTQELRALGYPTPEVIGCGSLDEDRSYLLTSWTRGASPASPNRRQLDAALSAADIHRSVRPSADRDWSAMITMFLNGGIGEHQFHPATSAYARQALAVLPKPVPSLPSGDLTHGDFTFRNMLFDGDDLSAVVDLEGFGTGTVAVDLLALLPFLSDPDHRRVVVEHAVELTSADVVAACLCHRILAGLDWASQHVELLDDAVDRAELLLSLLP</sequence>
<dbReference type="InterPro" id="IPR029063">
    <property type="entry name" value="SAM-dependent_MTases_sf"/>
</dbReference>
<name>A0A852ZJK9_9ACTN</name>
<evidence type="ECO:0000313" key="3">
    <source>
        <dbReference type="Proteomes" id="UP000579605"/>
    </source>
</evidence>
<feature type="domain" description="Aminoglycoside phosphotransferase" evidence="1">
    <location>
        <begin position="116"/>
        <end position="312"/>
    </location>
</feature>
<dbReference type="Gene3D" id="3.90.1200.10">
    <property type="match status" value="1"/>
</dbReference>
<proteinExistence type="predicted"/>
<evidence type="ECO:0000313" key="2">
    <source>
        <dbReference type="EMBL" id="NYH93247.1"/>
    </source>
</evidence>
<evidence type="ECO:0000259" key="1">
    <source>
        <dbReference type="Pfam" id="PF01636"/>
    </source>
</evidence>
<reference evidence="2 3" key="1">
    <citation type="submission" date="2020-07" db="EMBL/GenBank/DDBJ databases">
        <title>Sequencing the genomes of 1000 actinobacteria strains.</title>
        <authorList>
            <person name="Klenk H.-P."/>
        </authorList>
    </citation>
    <scope>NUCLEOTIDE SEQUENCE [LARGE SCALE GENOMIC DNA]</scope>
    <source>
        <strain evidence="2 3">DSM 18448</strain>
    </source>
</reference>
<accession>A0A852ZJK9</accession>
<dbReference type="Gene3D" id="3.40.50.150">
    <property type="entry name" value="Vaccinia Virus protein VP39"/>
    <property type="match status" value="1"/>
</dbReference>
<dbReference type="InterPro" id="IPR002575">
    <property type="entry name" value="Aminoglycoside_PTrfase"/>
</dbReference>
<keyword evidence="3" id="KW-1185">Reference proteome</keyword>
<protein>
    <recommendedName>
        <fullName evidence="1">Aminoglycoside phosphotransferase domain-containing protein</fullName>
    </recommendedName>
</protein>
<dbReference type="EMBL" id="JACBZH010000001">
    <property type="protein sequence ID" value="NYH93247.1"/>
    <property type="molecule type" value="Genomic_DNA"/>
</dbReference>